<protein>
    <recommendedName>
        <fullName evidence="3">Guanylate cyclase domain-containing protein</fullName>
    </recommendedName>
</protein>
<dbReference type="KEGG" id="cce:Ccel_3156"/>
<dbReference type="STRING" id="394503.Ccel_3156"/>
<sequence length="231" mass="27022">MELKYENRLVLFLDILGFKNLINISCKNTNVLNNIYQAVYEIQNYENKSGKISSREVTTFSDSIVISYPIHNSMFMRVFQEIRDLVLILLKYGFVCRGGVGIGELYHKDSVVFGPAMVKAYELESKYAKVPRVIISKADIDKYNFTGLEWDLKLDDDGFAYFDIFKFYYSESGELMYISQFIKEKLEEVIRKYIDSPDEGIKFKYNWLLKKMIDGLEQKICFVPVQKNGKE</sequence>
<gene>
    <name evidence="1" type="ordered locus">Ccel_3156</name>
</gene>
<evidence type="ECO:0000313" key="1">
    <source>
        <dbReference type="EMBL" id="ACL77447.1"/>
    </source>
</evidence>
<proteinExistence type="predicted"/>
<evidence type="ECO:0008006" key="3">
    <source>
        <dbReference type="Google" id="ProtNLM"/>
    </source>
</evidence>
<name>B8I0C1_RUMCH</name>
<dbReference type="RefSeq" id="WP_015926505.1">
    <property type="nucleotide sequence ID" value="NC_011898.1"/>
</dbReference>
<organism evidence="1 2">
    <name type="scientific">Ruminiclostridium cellulolyticum (strain ATCC 35319 / DSM 5812 / JCM 6584 / H10)</name>
    <name type="common">Clostridium cellulolyticum</name>
    <dbReference type="NCBI Taxonomy" id="394503"/>
    <lineage>
        <taxon>Bacteria</taxon>
        <taxon>Bacillati</taxon>
        <taxon>Bacillota</taxon>
        <taxon>Clostridia</taxon>
        <taxon>Eubacteriales</taxon>
        <taxon>Oscillospiraceae</taxon>
        <taxon>Ruminiclostridium</taxon>
    </lineage>
</organism>
<evidence type="ECO:0000313" key="2">
    <source>
        <dbReference type="Proteomes" id="UP000001349"/>
    </source>
</evidence>
<dbReference type="HOGENOM" id="CLU_075305_2_0_9"/>
<reference evidence="1 2" key="1">
    <citation type="submission" date="2009-01" db="EMBL/GenBank/DDBJ databases">
        <title>Complete sequence of Clostridium cellulolyticum H10.</title>
        <authorList>
            <consortium name="US DOE Joint Genome Institute"/>
            <person name="Lucas S."/>
            <person name="Copeland A."/>
            <person name="Lapidus A."/>
            <person name="Glavina del Rio T."/>
            <person name="Dalin E."/>
            <person name="Tice H."/>
            <person name="Bruce D."/>
            <person name="Goodwin L."/>
            <person name="Pitluck S."/>
            <person name="Chertkov O."/>
            <person name="Saunders E."/>
            <person name="Brettin T."/>
            <person name="Detter J.C."/>
            <person name="Han C."/>
            <person name="Larimer F."/>
            <person name="Land M."/>
            <person name="Hauser L."/>
            <person name="Kyrpides N."/>
            <person name="Ivanova N."/>
            <person name="Zhou J."/>
            <person name="Richardson P."/>
        </authorList>
    </citation>
    <scope>NUCLEOTIDE SEQUENCE [LARGE SCALE GENOMIC DNA]</scope>
    <source>
        <strain evidence="2">ATCC 35319 / DSM 5812 / JCM 6584 / H10</strain>
    </source>
</reference>
<dbReference type="OrthoDB" id="254488at2"/>
<dbReference type="eggNOG" id="COG2114">
    <property type="taxonomic scope" value="Bacteria"/>
</dbReference>
<keyword evidence="2" id="KW-1185">Reference proteome</keyword>
<accession>B8I0C1</accession>
<dbReference type="Proteomes" id="UP000001349">
    <property type="component" value="Chromosome"/>
</dbReference>
<dbReference type="AlphaFoldDB" id="B8I0C1"/>
<dbReference type="EMBL" id="CP001348">
    <property type="protein sequence ID" value="ACL77447.1"/>
    <property type="molecule type" value="Genomic_DNA"/>
</dbReference>